<dbReference type="Proteomes" id="UP001589758">
    <property type="component" value="Unassembled WGS sequence"/>
</dbReference>
<dbReference type="Pfam" id="PF00496">
    <property type="entry name" value="SBP_bac_5"/>
    <property type="match status" value="1"/>
</dbReference>
<dbReference type="InterPro" id="IPR000914">
    <property type="entry name" value="SBP_5_dom"/>
</dbReference>
<dbReference type="PIRSF" id="PIRSF002741">
    <property type="entry name" value="MppA"/>
    <property type="match status" value="1"/>
</dbReference>
<dbReference type="InterPro" id="IPR039424">
    <property type="entry name" value="SBP_5"/>
</dbReference>
<keyword evidence="3" id="KW-1185">Reference proteome</keyword>
<dbReference type="InterPro" id="IPR030678">
    <property type="entry name" value="Peptide/Ni-bd"/>
</dbReference>
<sequence length="558" mass="63588">MSLLKLLHHKKRLIGCSILLVTSALTFCAQGNEFKRHVDNPFFNQRMVYCANDVIHTFNPQRAARGITVDIIGPQIYNRLLRTDDDALTLVPELADTWEVNEDYTRFIFTLKKGIPFHSSKLFTPTRNLTAQDVKFSFDRLINQKNPFYHVDYFPYFEAIGLKSRIKSIDVLDEHRIEFTLHHPDVTFLSHLASYFAPVLSKEYAETLLKLGKPELLDKDPIGTGAFQLVGYLVDEQVRLKKFDNSWQRKDESEHTFEQVIFELSSSGVGRLAKLLSDECDLLAYPAAAQLSKVDDETRLNHLERSTFGTAFLAFNTQQPPLDNPKVRSAIAFAINNPRLMRSIYRDSAETASAFLPSYHWAFDPQVQITHYSPKASKQILKSLGIEDLTLTLRVSSNPQPYNPSPIKMAELIQADLAQIGISLKIIVHDGLTTASYYDSHKVDLELTGWSAPNAEPDSYLRPVLSCAAISARTNNSFWCNEEFDSLLDKALLVDDKMARKLLYQKAQKILFEKLPILPIAYSKNMVIYDTNIKNSQSLTHGNFSFYRLERISEDDSE</sequence>
<dbReference type="SUPFAM" id="SSF53850">
    <property type="entry name" value="Periplasmic binding protein-like II"/>
    <property type="match status" value="1"/>
</dbReference>
<dbReference type="EMBL" id="JBHLXE010000027">
    <property type="protein sequence ID" value="MFC0179053.1"/>
    <property type="molecule type" value="Genomic_DNA"/>
</dbReference>
<dbReference type="PANTHER" id="PTHR30290">
    <property type="entry name" value="PERIPLASMIC BINDING COMPONENT OF ABC TRANSPORTER"/>
    <property type="match status" value="1"/>
</dbReference>
<dbReference type="Gene3D" id="3.10.105.10">
    <property type="entry name" value="Dipeptide-binding Protein, Domain 3"/>
    <property type="match status" value="1"/>
</dbReference>
<dbReference type="Gene3D" id="3.90.76.10">
    <property type="entry name" value="Dipeptide-binding Protein, Domain 1"/>
    <property type="match status" value="1"/>
</dbReference>
<proteinExistence type="predicted"/>
<dbReference type="Gene3D" id="3.40.190.10">
    <property type="entry name" value="Periplasmic binding protein-like II"/>
    <property type="match status" value="1"/>
</dbReference>
<comment type="caution">
    <text evidence="2">The sequence shown here is derived from an EMBL/GenBank/DDBJ whole genome shotgun (WGS) entry which is preliminary data.</text>
</comment>
<feature type="domain" description="Solute-binding protein family 5" evidence="1">
    <location>
        <begin position="89"/>
        <end position="469"/>
    </location>
</feature>
<evidence type="ECO:0000313" key="2">
    <source>
        <dbReference type="EMBL" id="MFC0179053.1"/>
    </source>
</evidence>
<reference evidence="2 3" key="1">
    <citation type="submission" date="2024-09" db="EMBL/GenBank/DDBJ databases">
        <authorList>
            <person name="Sun Q."/>
            <person name="Mori K."/>
        </authorList>
    </citation>
    <scope>NUCLEOTIDE SEQUENCE [LARGE SCALE GENOMIC DNA]</scope>
    <source>
        <strain evidence="2 3">CCM 8545</strain>
    </source>
</reference>
<evidence type="ECO:0000313" key="3">
    <source>
        <dbReference type="Proteomes" id="UP001589758"/>
    </source>
</evidence>
<accession>A0ABV6CCT8</accession>
<gene>
    <name evidence="2" type="primary">sapA</name>
    <name evidence="2" type="ORF">ACFFIT_02905</name>
</gene>
<protein>
    <submittedName>
        <fullName evidence="2">ABC transporter substrate-binding protein SapA</fullName>
    </submittedName>
</protein>
<organism evidence="2 3">
    <name type="scientific">Thorsellia kenyensis</name>
    <dbReference type="NCBI Taxonomy" id="1549888"/>
    <lineage>
        <taxon>Bacteria</taxon>
        <taxon>Pseudomonadati</taxon>
        <taxon>Pseudomonadota</taxon>
        <taxon>Gammaproteobacteria</taxon>
        <taxon>Enterobacterales</taxon>
        <taxon>Thorselliaceae</taxon>
        <taxon>Thorsellia</taxon>
    </lineage>
</organism>
<evidence type="ECO:0000259" key="1">
    <source>
        <dbReference type="Pfam" id="PF00496"/>
    </source>
</evidence>
<name>A0ABV6CCT8_9GAMM</name>
<dbReference type="PANTHER" id="PTHR30290:SF28">
    <property type="entry name" value="ABC TRANSPORTER PERIPLASMIC-BINDING PROTEIN SAPA-RELATED"/>
    <property type="match status" value="1"/>
</dbReference>
<dbReference type="RefSeq" id="WP_385876146.1">
    <property type="nucleotide sequence ID" value="NZ_JBHLXE010000027.1"/>
</dbReference>
<dbReference type="NCBIfam" id="NF011689">
    <property type="entry name" value="PRK15109.1"/>
    <property type="match status" value="1"/>
</dbReference>
<dbReference type="CDD" id="cd08493">
    <property type="entry name" value="PBP2_DppA_like"/>
    <property type="match status" value="1"/>
</dbReference>